<dbReference type="InterPro" id="IPR045275">
    <property type="entry name" value="MscS_archaea/bacteria_type"/>
</dbReference>
<dbReference type="InterPro" id="IPR011014">
    <property type="entry name" value="MscS_channel_TM-2"/>
</dbReference>
<comment type="similarity">
    <text evidence="2">Belongs to the MscS (TC 1.A.23) family.</text>
</comment>
<comment type="subcellular location">
    <subcellularLocation>
        <location evidence="1">Cell membrane</location>
        <topology evidence="1">Multi-pass membrane protein</topology>
    </subcellularLocation>
</comment>
<dbReference type="InterPro" id="IPR006685">
    <property type="entry name" value="MscS_channel_2nd"/>
</dbReference>
<evidence type="ECO:0000256" key="2">
    <source>
        <dbReference type="ARBA" id="ARBA00008017"/>
    </source>
</evidence>
<dbReference type="EMBL" id="JBHUHY010000015">
    <property type="protein sequence ID" value="MFD2188085.1"/>
    <property type="molecule type" value="Genomic_DNA"/>
</dbReference>
<protein>
    <submittedName>
        <fullName evidence="12">Mechanosensitive ion channel family protein</fullName>
    </submittedName>
</protein>
<evidence type="ECO:0000256" key="1">
    <source>
        <dbReference type="ARBA" id="ARBA00004651"/>
    </source>
</evidence>
<dbReference type="PANTHER" id="PTHR30221:SF1">
    <property type="entry name" value="SMALL-CONDUCTANCE MECHANOSENSITIVE CHANNEL"/>
    <property type="match status" value="1"/>
</dbReference>
<evidence type="ECO:0000259" key="10">
    <source>
        <dbReference type="Pfam" id="PF21082"/>
    </source>
</evidence>
<feature type="domain" description="Mechanosensitive ion channel MscS C-terminal" evidence="10">
    <location>
        <begin position="181"/>
        <end position="261"/>
    </location>
</feature>
<evidence type="ECO:0000259" key="11">
    <source>
        <dbReference type="Pfam" id="PF21088"/>
    </source>
</evidence>
<dbReference type="InterPro" id="IPR010920">
    <property type="entry name" value="LSM_dom_sf"/>
</dbReference>
<feature type="domain" description="Mechanosensitive ion channel MscS" evidence="9">
    <location>
        <begin position="108"/>
        <end position="173"/>
    </location>
</feature>
<dbReference type="Gene3D" id="3.30.70.100">
    <property type="match status" value="1"/>
</dbReference>
<dbReference type="InterPro" id="IPR049142">
    <property type="entry name" value="MS_channel_1st"/>
</dbReference>
<evidence type="ECO:0000256" key="8">
    <source>
        <dbReference type="SAM" id="Phobius"/>
    </source>
</evidence>
<keyword evidence="3" id="KW-1003">Cell membrane</keyword>
<keyword evidence="4 8" id="KW-0812">Transmembrane</keyword>
<organism evidence="12 13">
    <name type="scientific">Aquimarina celericrescens</name>
    <dbReference type="NCBI Taxonomy" id="1964542"/>
    <lineage>
        <taxon>Bacteria</taxon>
        <taxon>Pseudomonadati</taxon>
        <taxon>Bacteroidota</taxon>
        <taxon>Flavobacteriia</taxon>
        <taxon>Flavobacteriales</taxon>
        <taxon>Flavobacteriaceae</taxon>
        <taxon>Aquimarina</taxon>
    </lineage>
</organism>
<evidence type="ECO:0000313" key="13">
    <source>
        <dbReference type="Proteomes" id="UP001597344"/>
    </source>
</evidence>
<dbReference type="Gene3D" id="1.10.287.1260">
    <property type="match status" value="1"/>
</dbReference>
<dbReference type="Pfam" id="PF21088">
    <property type="entry name" value="MS_channel_1st"/>
    <property type="match status" value="1"/>
</dbReference>
<dbReference type="InterPro" id="IPR008910">
    <property type="entry name" value="MSC_TM_helix"/>
</dbReference>
<feature type="region of interest" description="Disordered" evidence="7">
    <location>
        <begin position="275"/>
        <end position="303"/>
    </location>
</feature>
<accession>A0ABW5B0R7</accession>
<dbReference type="InterPro" id="IPR023408">
    <property type="entry name" value="MscS_beta-dom_sf"/>
</dbReference>
<evidence type="ECO:0000256" key="7">
    <source>
        <dbReference type="SAM" id="MobiDB-lite"/>
    </source>
</evidence>
<feature type="transmembrane region" description="Helical" evidence="8">
    <location>
        <begin position="91"/>
        <end position="121"/>
    </location>
</feature>
<dbReference type="SUPFAM" id="SSF82861">
    <property type="entry name" value="Mechanosensitive channel protein MscS (YggB), transmembrane region"/>
    <property type="match status" value="1"/>
</dbReference>
<sequence length="303" mass="33820">MEKLGLTKENWEQFLEWVWDFVPGVLSAIVVFFVGIWIINLFSRGLRKFFKKKDYDETLESFLYDLINIGLKILLVILVITQLGVQTSSLVAILGAAGLAVGLALQGSLSNFAGGVLILFFKPFKIGDFIEAQGVSGTVKEISIFKTKLNTFGNQLAIIPNGKLSNENIINYSAEPIRRDNLEIGISYSSNIKEAKNILLDLIHSQEGVIQDPAPEVVVSNLGDSAVTLSLRYWASIDDFWRIHFFTVEDAKKRLEDKGISLPFPQREVHVYNKDGQNTKKSTFGADKTTIAINTKEENDGEQ</sequence>
<dbReference type="InterPro" id="IPR011066">
    <property type="entry name" value="MscS_channel_C_sf"/>
</dbReference>
<keyword evidence="13" id="KW-1185">Reference proteome</keyword>
<dbReference type="PANTHER" id="PTHR30221">
    <property type="entry name" value="SMALL-CONDUCTANCE MECHANOSENSITIVE CHANNEL"/>
    <property type="match status" value="1"/>
</dbReference>
<evidence type="ECO:0000256" key="3">
    <source>
        <dbReference type="ARBA" id="ARBA00022475"/>
    </source>
</evidence>
<dbReference type="RefSeq" id="WP_378321095.1">
    <property type="nucleotide sequence ID" value="NZ_JBHUHY010000015.1"/>
</dbReference>
<keyword evidence="6 8" id="KW-0472">Membrane</keyword>
<dbReference type="Pfam" id="PF05552">
    <property type="entry name" value="MS_channel_1st_1"/>
    <property type="match status" value="1"/>
</dbReference>
<evidence type="ECO:0000259" key="9">
    <source>
        <dbReference type="Pfam" id="PF00924"/>
    </source>
</evidence>
<dbReference type="Pfam" id="PF21082">
    <property type="entry name" value="MS_channel_3rd"/>
    <property type="match status" value="1"/>
</dbReference>
<evidence type="ECO:0000313" key="12">
    <source>
        <dbReference type="EMBL" id="MFD2188085.1"/>
    </source>
</evidence>
<evidence type="ECO:0000256" key="5">
    <source>
        <dbReference type="ARBA" id="ARBA00022989"/>
    </source>
</evidence>
<dbReference type="Gene3D" id="2.30.30.60">
    <property type="match status" value="1"/>
</dbReference>
<reference evidence="13" key="1">
    <citation type="journal article" date="2019" name="Int. J. Syst. Evol. Microbiol.">
        <title>The Global Catalogue of Microorganisms (GCM) 10K type strain sequencing project: providing services to taxonomists for standard genome sequencing and annotation.</title>
        <authorList>
            <consortium name="The Broad Institute Genomics Platform"/>
            <consortium name="The Broad Institute Genome Sequencing Center for Infectious Disease"/>
            <person name="Wu L."/>
            <person name="Ma J."/>
        </authorList>
    </citation>
    <scope>NUCLEOTIDE SEQUENCE [LARGE SCALE GENOMIC DNA]</scope>
    <source>
        <strain evidence="13">DT92</strain>
    </source>
</reference>
<dbReference type="InterPro" id="IPR049278">
    <property type="entry name" value="MS_channel_C"/>
</dbReference>
<comment type="caution">
    <text evidence="12">The sequence shown here is derived from an EMBL/GenBank/DDBJ whole genome shotgun (WGS) entry which is preliminary data.</text>
</comment>
<feature type="transmembrane region" description="Helical" evidence="8">
    <location>
        <begin position="21"/>
        <end position="42"/>
    </location>
</feature>
<proteinExistence type="inferred from homology"/>
<dbReference type="SUPFAM" id="SSF50182">
    <property type="entry name" value="Sm-like ribonucleoproteins"/>
    <property type="match status" value="1"/>
</dbReference>
<dbReference type="SUPFAM" id="SSF82689">
    <property type="entry name" value="Mechanosensitive channel protein MscS (YggB), C-terminal domain"/>
    <property type="match status" value="1"/>
</dbReference>
<keyword evidence="5 8" id="KW-1133">Transmembrane helix</keyword>
<dbReference type="Pfam" id="PF00924">
    <property type="entry name" value="MS_channel_2nd"/>
    <property type="match status" value="1"/>
</dbReference>
<evidence type="ECO:0000256" key="4">
    <source>
        <dbReference type="ARBA" id="ARBA00022692"/>
    </source>
</evidence>
<name>A0ABW5B0R7_9FLAO</name>
<gene>
    <name evidence="12" type="ORF">ACFSJT_14880</name>
</gene>
<feature type="domain" description="Mechanosensitive ion channel transmembrane helices 2/3" evidence="11">
    <location>
        <begin position="66"/>
        <end position="106"/>
    </location>
</feature>
<dbReference type="Proteomes" id="UP001597344">
    <property type="component" value="Unassembled WGS sequence"/>
</dbReference>
<feature type="transmembrane region" description="Helical" evidence="8">
    <location>
        <begin position="62"/>
        <end position="85"/>
    </location>
</feature>
<evidence type="ECO:0000256" key="6">
    <source>
        <dbReference type="ARBA" id="ARBA00023136"/>
    </source>
</evidence>